<dbReference type="EMBL" id="LN733809">
    <property type="protein sequence ID" value="CEP18321.1"/>
    <property type="molecule type" value="Genomic_DNA"/>
</dbReference>
<reference evidence="2 3" key="1">
    <citation type="submission" date="2014-09" db="EMBL/GenBank/DDBJ databases">
        <authorList>
            <person name="Ellenberger Sabrina"/>
        </authorList>
    </citation>
    <scope>NUCLEOTIDE SEQUENCE [LARGE SCALE GENOMIC DNA]</scope>
    <source>
        <strain evidence="2 3">CBS 412.66</strain>
    </source>
</reference>
<gene>
    <name evidence="2" type="primary">PARPA_12625.1 scaffold 45263</name>
</gene>
<feature type="region of interest" description="Disordered" evidence="1">
    <location>
        <begin position="156"/>
        <end position="183"/>
    </location>
</feature>
<dbReference type="OrthoDB" id="2219489at2759"/>
<name>A0A0B7NIB1_9FUNG</name>
<feature type="compositionally biased region" description="Polar residues" evidence="1">
    <location>
        <begin position="156"/>
        <end position="169"/>
    </location>
</feature>
<keyword evidence="3" id="KW-1185">Reference proteome</keyword>
<accession>A0A0B7NIB1</accession>
<evidence type="ECO:0000313" key="3">
    <source>
        <dbReference type="Proteomes" id="UP000054107"/>
    </source>
</evidence>
<dbReference type="Proteomes" id="UP000054107">
    <property type="component" value="Unassembled WGS sequence"/>
</dbReference>
<proteinExistence type="predicted"/>
<feature type="region of interest" description="Disordered" evidence="1">
    <location>
        <begin position="63"/>
        <end position="82"/>
    </location>
</feature>
<evidence type="ECO:0000313" key="2">
    <source>
        <dbReference type="EMBL" id="CEP18321.1"/>
    </source>
</evidence>
<protein>
    <submittedName>
        <fullName evidence="2">Uncharacterized protein</fullName>
    </submittedName>
</protein>
<feature type="region of interest" description="Disordered" evidence="1">
    <location>
        <begin position="38"/>
        <end position="58"/>
    </location>
</feature>
<feature type="compositionally biased region" description="Low complexity" evidence="1">
    <location>
        <begin position="63"/>
        <end position="81"/>
    </location>
</feature>
<evidence type="ECO:0000256" key="1">
    <source>
        <dbReference type="SAM" id="MobiDB-lite"/>
    </source>
</evidence>
<organism evidence="2 3">
    <name type="scientific">Parasitella parasitica</name>
    <dbReference type="NCBI Taxonomy" id="35722"/>
    <lineage>
        <taxon>Eukaryota</taxon>
        <taxon>Fungi</taxon>
        <taxon>Fungi incertae sedis</taxon>
        <taxon>Mucoromycota</taxon>
        <taxon>Mucoromycotina</taxon>
        <taxon>Mucoromycetes</taxon>
        <taxon>Mucorales</taxon>
        <taxon>Mucorineae</taxon>
        <taxon>Mucoraceae</taxon>
        <taxon>Parasitella</taxon>
    </lineage>
</organism>
<dbReference type="AlphaFoldDB" id="A0A0B7NIB1"/>
<sequence>MTIISTNTTTLVPKKPALLLQVDTACTSLRDTIQFNKRRHHSSGDDGQHTQSANCNVPPPLLFSPTSSVSSSGSASGHWSPDLNNAGKRSKVEDMIYFFENGYGYMDQHRRYSVDSHLNRCHNKKNYIRERWYEYQPTVGEWRKRIHRDLPPTIQLSESQSTPVQQSRPKMTPIMKASRSVWA</sequence>